<gene>
    <name evidence="5" type="ORF">B8W66_21100</name>
</gene>
<keyword evidence="6" id="KW-1185">Reference proteome</keyword>
<accession>A0A1X2LPP2</accession>
<dbReference type="Proteomes" id="UP000193247">
    <property type="component" value="Unassembled WGS sequence"/>
</dbReference>
<comment type="similarity">
    <text evidence="1">Belongs to the short-chain dehydrogenases/reductases (SDR) family.</text>
</comment>
<comment type="caution">
    <text evidence="5">The sequence shown here is derived from an EMBL/GenBank/DDBJ whole genome shotgun (WGS) entry which is preliminary data.</text>
</comment>
<dbReference type="Pfam" id="PF13561">
    <property type="entry name" value="adh_short_C2"/>
    <property type="match status" value="1"/>
</dbReference>
<name>A0A1X2LPP2_9MYCO</name>
<proteinExistence type="inferred from homology"/>
<dbReference type="AlphaFoldDB" id="A0A1X2LPP2"/>
<dbReference type="CDD" id="cd05233">
    <property type="entry name" value="SDR_c"/>
    <property type="match status" value="1"/>
</dbReference>
<protein>
    <submittedName>
        <fullName evidence="5">Oxidoreductase</fullName>
    </submittedName>
</protein>
<dbReference type="EMBL" id="NCXP01000042">
    <property type="protein sequence ID" value="OSC37644.1"/>
    <property type="molecule type" value="Genomic_DNA"/>
</dbReference>
<feature type="domain" description="Ketoreductase" evidence="4">
    <location>
        <begin position="32"/>
        <end position="167"/>
    </location>
</feature>
<organism evidence="5 6">
    <name type="scientific">Mycobacterium decipiens</name>
    <dbReference type="NCBI Taxonomy" id="1430326"/>
    <lineage>
        <taxon>Bacteria</taxon>
        <taxon>Bacillati</taxon>
        <taxon>Actinomycetota</taxon>
        <taxon>Actinomycetes</taxon>
        <taxon>Mycobacteriales</taxon>
        <taxon>Mycobacteriaceae</taxon>
        <taxon>Mycobacterium</taxon>
    </lineage>
</organism>
<reference evidence="5 6" key="1">
    <citation type="submission" date="2017-04" db="EMBL/GenBank/DDBJ databases">
        <title>The new phylogeny of genus Mycobacterium.</title>
        <authorList>
            <person name="Tortoli E."/>
            <person name="Trovato A."/>
            <person name="Cirillo D.M."/>
        </authorList>
    </citation>
    <scope>NUCLEOTIDE SEQUENCE [LARGE SCALE GENOMIC DNA]</scope>
    <source>
        <strain evidence="5 6">TBL 1200985</strain>
    </source>
</reference>
<sequence>MRPARGRSYRLSNRRPPQEGTDVISADRARSRTFVVTGAASGIGLATARRLLDEGGTVVGADLASAPDFGPRFTFVTADVTDEAAVAAVMDAVPDRLDGVVHSAGVAGGGPVHLLGRAEWDRVIAINLTGTFLVAKAALARMIEQSRIDGERGSIVTLASIEGLEGTAGGSSYNAAKGGVVLLTKNIALDYGPSGIRANAICPGFIATPMAESVFGMPGMAGPQASITTEHALQRLGRPDEVAAMAAFLLSADASFVTGQAIAVDGGYTAGRDHGVVQLFGFPQ</sequence>
<dbReference type="PRINTS" id="PR00080">
    <property type="entry name" value="SDRFAMILY"/>
</dbReference>
<dbReference type="InterPro" id="IPR002347">
    <property type="entry name" value="SDR_fam"/>
</dbReference>
<dbReference type="GO" id="GO:0016616">
    <property type="term" value="F:oxidoreductase activity, acting on the CH-OH group of donors, NAD or NADP as acceptor"/>
    <property type="evidence" value="ECO:0007669"/>
    <property type="project" value="TreeGrafter"/>
</dbReference>
<evidence type="ECO:0000256" key="2">
    <source>
        <dbReference type="ARBA" id="ARBA00023002"/>
    </source>
</evidence>
<dbReference type="InterPro" id="IPR036291">
    <property type="entry name" value="NAD(P)-bd_dom_sf"/>
</dbReference>
<dbReference type="PRINTS" id="PR00081">
    <property type="entry name" value="GDHRDH"/>
</dbReference>
<dbReference type="Gene3D" id="3.40.50.720">
    <property type="entry name" value="NAD(P)-binding Rossmann-like Domain"/>
    <property type="match status" value="1"/>
</dbReference>
<dbReference type="PANTHER" id="PTHR42760:SF133">
    <property type="entry name" value="3-OXOACYL-[ACYL-CARRIER-PROTEIN] REDUCTASE"/>
    <property type="match status" value="1"/>
</dbReference>
<dbReference type="SUPFAM" id="SSF51735">
    <property type="entry name" value="NAD(P)-binding Rossmann-fold domains"/>
    <property type="match status" value="1"/>
</dbReference>
<evidence type="ECO:0000313" key="5">
    <source>
        <dbReference type="EMBL" id="OSC37644.1"/>
    </source>
</evidence>
<dbReference type="STRING" id="1430326.B8W66_21100"/>
<dbReference type="FunFam" id="3.40.50.720:FF:000084">
    <property type="entry name" value="Short-chain dehydrogenase reductase"/>
    <property type="match status" value="1"/>
</dbReference>
<dbReference type="PANTHER" id="PTHR42760">
    <property type="entry name" value="SHORT-CHAIN DEHYDROGENASES/REDUCTASES FAMILY MEMBER"/>
    <property type="match status" value="1"/>
</dbReference>
<dbReference type="InterPro" id="IPR020904">
    <property type="entry name" value="Sc_DH/Rdtase_CS"/>
</dbReference>
<dbReference type="PROSITE" id="PS00061">
    <property type="entry name" value="ADH_SHORT"/>
    <property type="match status" value="1"/>
</dbReference>
<dbReference type="OrthoDB" id="7064009at2"/>
<dbReference type="SMART" id="SM00822">
    <property type="entry name" value="PKS_KR"/>
    <property type="match status" value="1"/>
</dbReference>
<evidence type="ECO:0000256" key="3">
    <source>
        <dbReference type="SAM" id="MobiDB-lite"/>
    </source>
</evidence>
<dbReference type="InterPro" id="IPR057326">
    <property type="entry name" value="KR_dom"/>
</dbReference>
<feature type="region of interest" description="Disordered" evidence="3">
    <location>
        <begin position="1"/>
        <end position="22"/>
    </location>
</feature>
<evidence type="ECO:0000313" key="6">
    <source>
        <dbReference type="Proteomes" id="UP000193247"/>
    </source>
</evidence>
<evidence type="ECO:0000259" key="4">
    <source>
        <dbReference type="SMART" id="SM00822"/>
    </source>
</evidence>
<keyword evidence="2" id="KW-0560">Oxidoreductase</keyword>
<evidence type="ECO:0000256" key="1">
    <source>
        <dbReference type="ARBA" id="ARBA00006484"/>
    </source>
</evidence>